<proteinExistence type="inferred from homology"/>
<dbReference type="RefSeq" id="WP_312001307.1">
    <property type="nucleotide sequence ID" value="NZ_JAUSUY010000019.1"/>
</dbReference>
<comment type="similarity">
    <text evidence="2">Belongs to the ABC transporter superfamily.</text>
</comment>
<keyword evidence="6 10" id="KW-0067">ATP-binding</keyword>
<evidence type="ECO:0000256" key="8">
    <source>
        <dbReference type="ARBA" id="ARBA00023136"/>
    </source>
</evidence>
<reference evidence="10 11" key="1">
    <citation type="submission" date="2023-07" db="EMBL/GenBank/DDBJ databases">
        <title>Genomic Encyclopedia of Type Strains, Phase IV (KMG-IV): sequencing the most valuable type-strain genomes for metagenomic binning, comparative biology and taxonomic classification.</title>
        <authorList>
            <person name="Goeker M."/>
        </authorList>
    </citation>
    <scope>NUCLEOTIDE SEQUENCE [LARGE SCALE GENOMIC DNA]</scope>
    <source>
        <strain evidence="10 11">T98</strain>
    </source>
</reference>
<dbReference type="GO" id="GO:0005524">
    <property type="term" value="F:ATP binding"/>
    <property type="evidence" value="ECO:0007669"/>
    <property type="project" value="UniProtKB-KW"/>
</dbReference>
<evidence type="ECO:0000256" key="7">
    <source>
        <dbReference type="ARBA" id="ARBA00022967"/>
    </source>
</evidence>
<keyword evidence="8" id="KW-0472">Membrane</keyword>
<dbReference type="PROSITE" id="PS50893">
    <property type="entry name" value="ABC_TRANSPORTER_2"/>
    <property type="match status" value="1"/>
</dbReference>
<comment type="subcellular location">
    <subcellularLocation>
        <location evidence="1">Cell membrane</location>
        <topology evidence="1">Peripheral membrane protein</topology>
    </subcellularLocation>
</comment>
<dbReference type="InterPro" id="IPR015856">
    <property type="entry name" value="ABC_transpr_CbiO/EcfA_su"/>
</dbReference>
<sequence>MAIQLQQVSYTYAQQSLWRQTALHGIDLDLPRGSIVGIAGSTGSGKSTLLQLFNGILRPTQGTVSVLDITLHAGEKGPKLLPLRRRVGLVFQFPEQQMFAETVEKDLCFGPLNFGMSADEAKERARRAMLDMGLDLALLGRSPFRLSGGQMRKAAIASVLAADPEVIVLDEPTASLDPVSRTELIGLLTRLCRERGRTVIIVTHRMDELLPYADRWVLLSEGRAVFQGGVRELVADPSVLTGCGLAVPDSLRYWRAVADKLGLHDEAPRLTAEGLAELILSRRGGSAARAEDKGAGHE</sequence>
<dbReference type="EMBL" id="JAUSUY010000019">
    <property type="protein sequence ID" value="MDT3428312.1"/>
    <property type="molecule type" value="Genomic_DNA"/>
</dbReference>
<dbReference type="InterPro" id="IPR003593">
    <property type="entry name" value="AAA+_ATPase"/>
</dbReference>
<gene>
    <name evidence="10" type="ORF">J2Z22_003904</name>
</gene>
<evidence type="ECO:0000313" key="10">
    <source>
        <dbReference type="EMBL" id="MDT3428312.1"/>
    </source>
</evidence>
<evidence type="ECO:0000256" key="4">
    <source>
        <dbReference type="ARBA" id="ARBA00022475"/>
    </source>
</evidence>
<evidence type="ECO:0000256" key="1">
    <source>
        <dbReference type="ARBA" id="ARBA00004202"/>
    </source>
</evidence>
<dbReference type="EC" id="3.6.3.-" evidence="10"/>
<dbReference type="Gene3D" id="3.40.50.300">
    <property type="entry name" value="P-loop containing nucleotide triphosphate hydrolases"/>
    <property type="match status" value="1"/>
</dbReference>
<evidence type="ECO:0000313" key="11">
    <source>
        <dbReference type="Proteomes" id="UP001248709"/>
    </source>
</evidence>
<accession>A0ABU3HE39</accession>
<keyword evidence="10" id="KW-0378">Hydrolase</keyword>
<evidence type="ECO:0000256" key="2">
    <source>
        <dbReference type="ARBA" id="ARBA00005417"/>
    </source>
</evidence>
<feature type="domain" description="ABC transporter" evidence="9">
    <location>
        <begin position="3"/>
        <end position="246"/>
    </location>
</feature>
<dbReference type="SMART" id="SM00382">
    <property type="entry name" value="AAA"/>
    <property type="match status" value="1"/>
</dbReference>
<organism evidence="10 11">
    <name type="scientific">Paenibacillus forsythiae</name>
    <dbReference type="NCBI Taxonomy" id="365616"/>
    <lineage>
        <taxon>Bacteria</taxon>
        <taxon>Bacillati</taxon>
        <taxon>Bacillota</taxon>
        <taxon>Bacilli</taxon>
        <taxon>Bacillales</taxon>
        <taxon>Paenibacillaceae</taxon>
        <taxon>Paenibacillus</taxon>
    </lineage>
</organism>
<dbReference type="SUPFAM" id="SSF52540">
    <property type="entry name" value="P-loop containing nucleoside triphosphate hydrolases"/>
    <property type="match status" value="1"/>
</dbReference>
<dbReference type="InterPro" id="IPR050095">
    <property type="entry name" value="ECF_ABC_transporter_ATP-bd"/>
</dbReference>
<dbReference type="CDD" id="cd03225">
    <property type="entry name" value="ABC_cobalt_CbiO_domain1"/>
    <property type="match status" value="1"/>
</dbReference>
<evidence type="ECO:0000259" key="9">
    <source>
        <dbReference type="PROSITE" id="PS50893"/>
    </source>
</evidence>
<keyword evidence="11" id="KW-1185">Reference proteome</keyword>
<dbReference type="PANTHER" id="PTHR43553:SF27">
    <property type="entry name" value="ENERGY-COUPLING FACTOR TRANSPORTER ATP-BINDING PROTEIN ECFA2"/>
    <property type="match status" value="1"/>
</dbReference>
<keyword evidence="3" id="KW-0813">Transport</keyword>
<comment type="caution">
    <text evidence="10">The sequence shown here is derived from an EMBL/GenBank/DDBJ whole genome shotgun (WGS) entry which is preliminary data.</text>
</comment>
<keyword evidence="4" id="KW-1003">Cell membrane</keyword>
<dbReference type="GO" id="GO:0016787">
    <property type="term" value="F:hydrolase activity"/>
    <property type="evidence" value="ECO:0007669"/>
    <property type="project" value="UniProtKB-KW"/>
</dbReference>
<dbReference type="Proteomes" id="UP001248709">
    <property type="component" value="Unassembled WGS sequence"/>
</dbReference>
<name>A0ABU3HE39_9BACL</name>
<dbReference type="Pfam" id="PF00005">
    <property type="entry name" value="ABC_tran"/>
    <property type="match status" value="1"/>
</dbReference>
<dbReference type="PANTHER" id="PTHR43553">
    <property type="entry name" value="HEAVY METAL TRANSPORTER"/>
    <property type="match status" value="1"/>
</dbReference>
<keyword evidence="5" id="KW-0547">Nucleotide-binding</keyword>
<dbReference type="PROSITE" id="PS00211">
    <property type="entry name" value="ABC_TRANSPORTER_1"/>
    <property type="match status" value="1"/>
</dbReference>
<evidence type="ECO:0000256" key="6">
    <source>
        <dbReference type="ARBA" id="ARBA00022840"/>
    </source>
</evidence>
<evidence type="ECO:0000256" key="5">
    <source>
        <dbReference type="ARBA" id="ARBA00022741"/>
    </source>
</evidence>
<dbReference type="InterPro" id="IPR027417">
    <property type="entry name" value="P-loop_NTPase"/>
</dbReference>
<evidence type="ECO:0000256" key="3">
    <source>
        <dbReference type="ARBA" id="ARBA00022448"/>
    </source>
</evidence>
<keyword evidence="7" id="KW-1278">Translocase</keyword>
<dbReference type="InterPro" id="IPR017871">
    <property type="entry name" value="ABC_transporter-like_CS"/>
</dbReference>
<dbReference type="InterPro" id="IPR003439">
    <property type="entry name" value="ABC_transporter-like_ATP-bd"/>
</dbReference>
<protein>
    <submittedName>
        <fullName evidence="10">Energy-coupling factor transport system ATP-binding protein</fullName>
        <ecNumber evidence="10">3.6.3.-</ecNumber>
    </submittedName>
</protein>